<dbReference type="PANTHER" id="PTHR14517:SF10">
    <property type="entry name" value="RIB43A-LIKE WITH COILED-COILS PROTEIN 2"/>
    <property type="match status" value="1"/>
</dbReference>
<keyword evidence="5 10" id="KW-0175">Coiled coil</keyword>
<evidence type="ECO:0000256" key="6">
    <source>
        <dbReference type="ARBA" id="ARBA00023069"/>
    </source>
</evidence>
<evidence type="ECO:0000256" key="3">
    <source>
        <dbReference type="ARBA" id="ARBA00022490"/>
    </source>
</evidence>
<comment type="subunit">
    <text evidence="9">Microtubule inner protein component of sperm flagellar doublet microtubules.</text>
</comment>
<evidence type="ECO:0000256" key="10">
    <source>
        <dbReference type="SAM" id="Coils"/>
    </source>
</evidence>
<keyword evidence="4" id="KW-0282">Flagellum</keyword>
<accession>A0A9W7X138</accession>
<sequence>SHVEHLTDRVEALQLDKRKNSEQKRQERIFNDRVRTSGVDRVALDHQVKERREKEQREADEREAYANDLICGDRAACVLDQRQTKDERLLNEAIVQFRQQFQQASCSREFDLNDPERLKKQEGMKILAELTGEDLSCKERQRKQKEQLRGWCIQQQQEREQTKQQLKQELHQYDQSRLSLDNRALELEKMEKQFRRAATTATKDYNLSLAAEITQRRLQEHREEEENNRTDIVNQLNGDLLTENPAQSASVLGPSRLRRDCYKGMSPKELEQYTLDQQQQAEEKKRACMEQREKEMKEYNLRMASARAALLLERQQARANVELRRALDNTNAQLAQAHNAQQKHIHKVYTNILDERYFSQFNSSNR</sequence>
<evidence type="ECO:0000256" key="11">
    <source>
        <dbReference type="SAM" id="MobiDB-lite"/>
    </source>
</evidence>
<feature type="non-terminal residue" evidence="12">
    <location>
        <position position="366"/>
    </location>
</feature>
<feature type="coiled-coil region" evidence="10">
    <location>
        <begin position="278"/>
        <end position="340"/>
    </location>
</feature>
<evidence type="ECO:0000256" key="8">
    <source>
        <dbReference type="ARBA" id="ARBA00023273"/>
    </source>
</evidence>
<keyword evidence="13" id="KW-1185">Reference proteome</keyword>
<evidence type="ECO:0000313" key="12">
    <source>
        <dbReference type="EMBL" id="KAI7812078.1"/>
    </source>
</evidence>
<organism evidence="12 13">
    <name type="scientific">Triplophysa rosa</name>
    <name type="common">Cave loach</name>
    <dbReference type="NCBI Taxonomy" id="992332"/>
    <lineage>
        <taxon>Eukaryota</taxon>
        <taxon>Metazoa</taxon>
        <taxon>Chordata</taxon>
        <taxon>Craniata</taxon>
        <taxon>Vertebrata</taxon>
        <taxon>Euteleostomi</taxon>
        <taxon>Actinopterygii</taxon>
        <taxon>Neopterygii</taxon>
        <taxon>Teleostei</taxon>
        <taxon>Ostariophysi</taxon>
        <taxon>Cypriniformes</taxon>
        <taxon>Nemacheilidae</taxon>
        <taxon>Triplophysa</taxon>
    </lineage>
</organism>
<evidence type="ECO:0000256" key="7">
    <source>
        <dbReference type="ARBA" id="ARBA00023212"/>
    </source>
</evidence>
<evidence type="ECO:0000256" key="5">
    <source>
        <dbReference type="ARBA" id="ARBA00023054"/>
    </source>
</evidence>
<comment type="similarity">
    <text evidence="2">Belongs to the RIB43A family.</text>
</comment>
<dbReference type="AlphaFoldDB" id="A0A9W7X138"/>
<keyword evidence="8" id="KW-0966">Cell projection</keyword>
<evidence type="ECO:0000256" key="4">
    <source>
        <dbReference type="ARBA" id="ARBA00022846"/>
    </source>
</evidence>
<feature type="region of interest" description="Disordered" evidence="11">
    <location>
        <begin position="1"/>
        <end position="26"/>
    </location>
</feature>
<name>A0A9W7X138_TRIRA</name>
<dbReference type="InterPro" id="IPR008805">
    <property type="entry name" value="RIB43A"/>
</dbReference>
<evidence type="ECO:0000313" key="13">
    <source>
        <dbReference type="Proteomes" id="UP001059041"/>
    </source>
</evidence>
<feature type="coiled-coil region" evidence="10">
    <location>
        <begin position="152"/>
        <end position="183"/>
    </location>
</feature>
<keyword evidence="7" id="KW-0206">Cytoskeleton</keyword>
<gene>
    <name evidence="12" type="ORF">IRJ41_022352</name>
</gene>
<dbReference type="PANTHER" id="PTHR14517">
    <property type="entry name" value="RIB43A-RELATED"/>
    <property type="match status" value="1"/>
</dbReference>
<dbReference type="Proteomes" id="UP001059041">
    <property type="component" value="Linkage Group LG3"/>
</dbReference>
<keyword evidence="6" id="KW-0969">Cilium</keyword>
<evidence type="ECO:0000256" key="1">
    <source>
        <dbReference type="ARBA" id="ARBA00004611"/>
    </source>
</evidence>
<evidence type="ECO:0000256" key="9">
    <source>
        <dbReference type="ARBA" id="ARBA00046435"/>
    </source>
</evidence>
<dbReference type="EMBL" id="JAFHDT010000003">
    <property type="protein sequence ID" value="KAI7812078.1"/>
    <property type="molecule type" value="Genomic_DNA"/>
</dbReference>
<reference evidence="12" key="1">
    <citation type="submission" date="2021-02" db="EMBL/GenBank/DDBJ databases">
        <title>Comparative genomics reveals that relaxation of natural selection precedes convergent phenotypic evolution of cavefish.</title>
        <authorList>
            <person name="Peng Z."/>
        </authorList>
    </citation>
    <scope>NUCLEOTIDE SEQUENCE</scope>
    <source>
        <tissue evidence="12">Muscle</tissue>
    </source>
</reference>
<dbReference type="Pfam" id="PF05914">
    <property type="entry name" value="RIB43A"/>
    <property type="match status" value="1"/>
</dbReference>
<keyword evidence="3" id="KW-0963">Cytoplasm</keyword>
<comment type="caution">
    <text evidence="12">The sequence shown here is derived from an EMBL/GenBank/DDBJ whole genome shotgun (WGS) entry which is preliminary data.</text>
</comment>
<evidence type="ECO:0000256" key="2">
    <source>
        <dbReference type="ARBA" id="ARBA00006875"/>
    </source>
</evidence>
<protein>
    <submittedName>
        <fullName evidence="12">RIB43A-like with coiled-coils protein 2</fullName>
    </submittedName>
</protein>
<proteinExistence type="inferred from homology"/>
<comment type="subcellular location">
    <subcellularLocation>
        <location evidence="1">Cytoplasm</location>
        <location evidence="1">Cytoskeleton</location>
        <location evidence="1">Flagellum axoneme</location>
    </subcellularLocation>
</comment>